<keyword evidence="2" id="KW-0249">Electron transport</keyword>
<dbReference type="Proteomes" id="UP000242877">
    <property type="component" value="Unassembled WGS sequence"/>
</dbReference>
<dbReference type="PANTHER" id="PTHR12910:SF2">
    <property type="entry name" value="NADH DEHYDROGENASE [UBIQUINONE] 1 ALPHA SUBCOMPLEX SUBUNIT 12"/>
    <property type="match status" value="1"/>
</dbReference>
<dbReference type="VEuPathDB" id="FungiDB:AAP_04842"/>
<name>A0A167WEH3_9EURO</name>
<accession>A0A167WEH3</accession>
<proteinExistence type="inferred from homology"/>
<reference evidence="3 4" key="1">
    <citation type="journal article" date="2016" name="Genome Biol. Evol.">
        <title>Divergent and convergent evolution of fungal pathogenicity.</title>
        <authorList>
            <person name="Shang Y."/>
            <person name="Xiao G."/>
            <person name="Zheng P."/>
            <person name="Cen K."/>
            <person name="Zhan S."/>
            <person name="Wang C."/>
        </authorList>
    </citation>
    <scope>NUCLEOTIDE SEQUENCE [LARGE SCALE GENOMIC DNA]</scope>
    <source>
        <strain evidence="3 4">ARSEF 7405</strain>
    </source>
</reference>
<dbReference type="GO" id="GO:0045271">
    <property type="term" value="C:respiratory chain complex I"/>
    <property type="evidence" value="ECO:0007669"/>
    <property type="project" value="InterPro"/>
</dbReference>
<organism evidence="3 4">
    <name type="scientific">Ascosphaera apis ARSEF 7405</name>
    <dbReference type="NCBI Taxonomy" id="392613"/>
    <lineage>
        <taxon>Eukaryota</taxon>
        <taxon>Fungi</taxon>
        <taxon>Dikarya</taxon>
        <taxon>Ascomycota</taxon>
        <taxon>Pezizomycotina</taxon>
        <taxon>Eurotiomycetes</taxon>
        <taxon>Eurotiomycetidae</taxon>
        <taxon>Onygenales</taxon>
        <taxon>Ascosphaeraceae</taxon>
        <taxon>Ascosphaera</taxon>
    </lineage>
</organism>
<keyword evidence="2" id="KW-0496">Mitochondrion</keyword>
<dbReference type="EMBL" id="AZGZ01000024">
    <property type="protein sequence ID" value="KZZ88744.1"/>
    <property type="molecule type" value="Genomic_DNA"/>
</dbReference>
<evidence type="ECO:0000313" key="4">
    <source>
        <dbReference type="Proteomes" id="UP000242877"/>
    </source>
</evidence>
<keyword evidence="2" id="KW-0679">Respiratory chain</keyword>
<comment type="similarity">
    <text evidence="1 2">Belongs to the complex I NDUFA12 subunit family.</text>
</comment>
<protein>
    <recommendedName>
        <fullName evidence="2">NADH dehydrogenase [ubiquinone] 1 alpha subcomplex subunit</fullName>
    </recommendedName>
</protein>
<dbReference type="OrthoDB" id="274641at2759"/>
<evidence type="ECO:0000256" key="1">
    <source>
        <dbReference type="ARBA" id="ARBA00007355"/>
    </source>
</evidence>
<dbReference type="GO" id="GO:0006979">
    <property type="term" value="P:response to oxidative stress"/>
    <property type="evidence" value="ECO:0007669"/>
    <property type="project" value="TreeGrafter"/>
</dbReference>
<comment type="subcellular location">
    <subcellularLocation>
        <location evidence="2">Mitochondrion inner membrane</location>
        <topology evidence="2">Peripheral membrane protein</topology>
        <orientation evidence="2">Matrix side</orientation>
    </subcellularLocation>
</comment>
<evidence type="ECO:0000313" key="3">
    <source>
        <dbReference type="EMBL" id="KZZ88744.1"/>
    </source>
</evidence>
<keyword evidence="4" id="KW-1185">Reference proteome</keyword>
<dbReference type="AlphaFoldDB" id="A0A167WEH3"/>
<gene>
    <name evidence="3" type="ORF">AAP_04842</name>
</gene>
<dbReference type="InterPro" id="IPR007763">
    <property type="entry name" value="NDUFA12"/>
</dbReference>
<keyword evidence="3" id="KW-0830">Ubiquinone</keyword>
<dbReference type="Pfam" id="PF05071">
    <property type="entry name" value="NDUFA12"/>
    <property type="match status" value="1"/>
</dbReference>
<comment type="caution">
    <text evidence="3">The sequence shown here is derived from an EMBL/GenBank/DDBJ whole genome shotgun (WGS) entry which is preliminary data.</text>
</comment>
<comment type="function">
    <text evidence="2">Accessory subunit of the mitochondrial membrane respiratory chain NADH dehydrogenase (Complex I), that is believed not to be involved in catalysis. Complex I functions in the transfer of electrons from NADH to the respiratory chain. The immediate electron acceptor for the enzyme is believed to be ubiquinone.</text>
</comment>
<keyword evidence="2" id="KW-0813">Transport</keyword>
<dbReference type="PANTHER" id="PTHR12910">
    <property type="entry name" value="NADH-UBIQUINONE OXIDOREDUCTASE SUBUNIT B17.2"/>
    <property type="match status" value="1"/>
</dbReference>
<keyword evidence="2" id="KW-0472">Membrane</keyword>
<evidence type="ECO:0000256" key="2">
    <source>
        <dbReference type="RuleBase" id="RU363103"/>
    </source>
</evidence>
<keyword evidence="2" id="KW-0999">Mitochondrion inner membrane</keyword>
<dbReference type="GO" id="GO:0005743">
    <property type="term" value="C:mitochondrial inner membrane"/>
    <property type="evidence" value="ECO:0007669"/>
    <property type="project" value="UniProtKB-SubCell"/>
</dbReference>
<sequence length="136" mass="16129">MSYITRTLSNLWKIGFKEYGHQLHYMGDTKYGVLVGIDRYGNKYFENKNELPGRTRWVDFKMHEYDSSHIEPGWRAWMNCMVDKPPTEDPILQSKTKPWETPEHKPNFTLTRGAYRCYNTVKPKLNSWEPVAAPRN</sequence>